<feature type="domain" description="Neutral/alkaline non-lysosomal ceramidase C-terminal" evidence="6">
    <location>
        <begin position="480"/>
        <end position="636"/>
    </location>
</feature>
<evidence type="ECO:0000256" key="3">
    <source>
        <dbReference type="RuleBase" id="RU366019"/>
    </source>
</evidence>
<keyword evidence="2 3" id="KW-0378">Hydrolase</keyword>
<dbReference type="InterPro" id="IPR038445">
    <property type="entry name" value="NCDase_C_sf"/>
</dbReference>
<name>A0ABZ2M3G3_9BACT</name>
<dbReference type="PANTHER" id="PTHR12670">
    <property type="entry name" value="CERAMIDASE"/>
    <property type="match status" value="1"/>
</dbReference>
<evidence type="ECO:0000313" key="7">
    <source>
        <dbReference type="EMBL" id="WXB15870.1"/>
    </source>
</evidence>
<protein>
    <recommendedName>
        <fullName evidence="3">Neutral ceramidase</fullName>
        <ecNumber evidence="3">3.5.1.23</ecNumber>
    </recommendedName>
</protein>
<dbReference type="InterPro" id="IPR031331">
    <property type="entry name" value="NEUT/ALK_ceramidase_C"/>
</dbReference>
<evidence type="ECO:0000256" key="2">
    <source>
        <dbReference type="ARBA" id="ARBA00022801"/>
    </source>
</evidence>
<dbReference type="Pfam" id="PF04734">
    <property type="entry name" value="Ceramidase_alk"/>
    <property type="match status" value="1"/>
</dbReference>
<comment type="catalytic activity">
    <reaction evidence="3">
        <text>an N-acylsphing-4-enine + H2O = sphing-4-enine + a fatty acid</text>
        <dbReference type="Rhea" id="RHEA:20856"/>
        <dbReference type="ChEBI" id="CHEBI:15377"/>
        <dbReference type="ChEBI" id="CHEBI:28868"/>
        <dbReference type="ChEBI" id="CHEBI:52639"/>
        <dbReference type="ChEBI" id="CHEBI:57756"/>
        <dbReference type="EC" id="3.5.1.23"/>
    </reaction>
</comment>
<evidence type="ECO:0000256" key="4">
    <source>
        <dbReference type="SAM" id="MobiDB-lite"/>
    </source>
</evidence>
<feature type="domain" description="Neutral/alkaline non-lysosomal ceramidase N-terminal" evidence="5">
    <location>
        <begin position="1"/>
        <end position="474"/>
    </location>
</feature>
<dbReference type="Pfam" id="PF17048">
    <property type="entry name" value="Ceramidse_alk_C"/>
    <property type="match status" value="1"/>
</dbReference>
<evidence type="ECO:0000259" key="6">
    <source>
        <dbReference type="Pfam" id="PF17048"/>
    </source>
</evidence>
<dbReference type="RefSeq" id="WP_394825504.1">
    <property type="nucleotide sequence ID" value="NZ_CP089984.1"/>
</dbReference>
<reference evidence="7 8" key="1">
    <citation type="submission" date="2021-12" db="EMBL/GenBank/DDBJ databases">
        <title>Discovery of the Pendulisporaceae a myxobacterial family with distinct sporulation behavior and unique specialized metabolism.</title>
        <authorList>
            <person name="Garcia R."/>
            <person name="Popoff A."/>
            <person name="Bader C.D."/>
            <person name="Loehr J."/>
            <person name="Walesch S."/>
            <person name="Walt C."/>
            <person name="Boldt J."/>
            <person name="Bunk B."/>
            <person name="Haeckl F.J.F.P.J."/>
            <person name="Gunesch A.P."/>
            <person name="Birkelbach J."/>
            <person name="Nuebel U."/>
            <person name="Pietschmann T."/>
            <person name="Bach T."/>
            <person name="Mueller R."/>
        </authorList>
    </citation>
    <scope>NUCLEOTIDE SEQUENCE [LARGE SCALE GENOMIC DNA]</scope>
    <source>
        <strain evidence="7 8">MSr11954</strain>
    </source>
</reference>
<dbReference type="Gene3D" id="2.60.40.2300">
    <property type="entry name" value="Neutral/alkaline non-lysosomal ceramidase, C-terminal domain"/>
    <property type="match status" value="1"/>
</dbReference>
<dbReference type="EC" id="3.5.1.23" evidence="3"/>
<keyword evidence="3" id="KW-0746">Sphingolipid metabolism</keyword>
<keyword evidence="3" id="KW-0443">Lipid metabolism</keyword>
<accession>A0ABZ2M3G3</accession>
<evidence type="ECO:0000313" key="8">
    <source>
        <dbReference type="Proteomes" id="UP001370348"/>
    </source>
</evidence>
<proteinExistence type="inferred from homology"/>
<gene>
    <name evidence="7" type="ORF">LZC94_01065</name>
</gene>
<keyword evidence="8" id="KW-1185">Reference proteome</keyword>
<evidence type="ECO:0000259" key="5">
    <source>
        <dbReference type="Pfam" id="PF04734"/>
    </source>
</evidence>
<comment type="similarity">
    <text evidence="1 3">Belongs to the neutral ceramidase family.</text>
</comment>
<dbReference type="InterPro" id="IPR006823">
    <property type="entry name" value="Ceramidase_alk"/>
</dbReference>
<dbReference type="EMBL" id="CP089984">
    <property type="protein sequence ID" value="WXB15870.1"/>
    <property type="molecule type" value="Genomic_DNA"/>
</dbReference>
<organism evidence="7 8">
    <name type="scientific">Pendulispora albinea</name>
    <dbReference type="NCBI Taxonomy" id="2741071"/>
    <lineage>
        <taxon>Bacteria</taxon>
        <taxon>Pseudomonadati</taxon>
        <taxon>Myxococcota</taxon>
        <taxon>Myxococcia</taxon>
        <taxon>Myxococcales</taxon>
        <taxon>Sorangiineae</taxon>
        <taxon>Pendulisporaceae</taxon>
        <taxon>Pendulispora</taxon>
    </lineage>
</organism>
<dbReference type="InterPro" id="IPR031329">
    <property type="entry name" value="NEUT/ALK_ceramidase_N"/>
</dbReference>
<evidence type="ECO:0000256" key="1">
    <source>
        <dbReference type="ARBA" id="ARBA00009835"/>
    </source>
</evidence>
<sequence>MGRGIADITGEAAEGHGANYGRLDQVTHGIHLRQRSRAFIVVDRNSGKRVALVTTDAGSMYASVRQAVVRKLSEHYGTLYNDRNLLLGATHTHATPGGYADYNLYNIVTFGFHQKTFDALVDGIVESIDRAHADLSPGVISLGRGELFNASANRSRGAFEHDPQSDRAPFPNGIDPTTTVLRFDRAGAPVGAIDWFATHGTSLPGENGLISGDNKGYAAYHWEREVAGVDYRRGVPSFVAAFAQTNPGDLSPNLALKPGTGPTDDPFVNTRIIGTRQYEGARAVFDHPSETIGGDIDYRLSYVDMSSLVVKPEFTGDGREHTTCSATLGASFAAGSTEDGPGPEIFKEGVGNNPLIEIVTKARYVASPELRACQAPKDILLDTGALGFTAKILPIQLLRIGQLYIVSLPMEPTVVAGLRLRRRVASRLGVPQKNVIVAGYSNDYAGYLTSPEEYDQQDYEGGHTMYGRWQLPACEQELARIADDLKAGRASEPGPNPPDLSGSRQSYQPGVVMDAPPIGYAYGDVVSPPAERYTRGQQVRVEFAGAHPSNDLHRGGTYIEVQRQDGQSWLSVADDGDWSTKFHWARWGVAASSVVATWDIPDNTAPGTYRIVYRGDAKSLFGSITPIGGASRTFVVAP</sequence>
<feature type="region of interest" description="Disordered" evidence="4">
    <location>
        <begin position="487"/>
        <end position="506"/>
    </location>
</feature>
<dbReference type="Proteomes" id="UP001370348">
    <property type="component" value="Chromosome"/>
</dbReference>
<dbReference type="PANTHER" id="PTHR12670:SF1">
    <property type="entry name" value="NEUTRAL CERAMIDASE"/>
    <property type="match status" value="1"/>
</dbReference>